<keyword evidence="7" id="KW-1185">Reference proteome</keyword>
<keyword evidence="5" id="KW-0472">Membrane</keyword>
<keyword evidence="2" id="KW-0997">Cell inner membrane</keyword>
<dbReference type="NCBIfam" id="NF002756">
    <property type="entry name" value="PRK02797.1-5"/>
    <property type="match status" value="1"/>
</dbReference>
<evidence type="ECO:0000256" key="1">
    <source>
        <dbReference type="ARBA" id="ARBA00022475"/>
    </source>
</evidence>
<dbReference type="GO" id="GO:0102031">
    <property type="term" value="F:4-acetamido-4,6-dideoxy-D-galactose transferase activity"/>
    <property type="evidence" value="ECO:0007669"/>
    <property type="project" value="UniProtKB-EC"/>
</dbReference>
<reference evidence="6 7" key="1">
    <citation type="journal article" date="2019" name="PLoS ONE">
        <title>Pup mortality in New Zealand sea lions (Phocarctos hookeri) at Enderby Island, Auckland Islands, 2013-18.</title>
        <authorList>
            <person name="Michael S.A."/>
            <person name="Hayman D.T.S."/>
            <person name="Gray R."/>
            <person name="Zhang J."/>
            <person name="Rogers L."/>
            <person name="Roe W.D."/>
        </authorList>
    </citation>
    <scope>NUCLEOTIDE SEQUENCE [LARGE SCALE GENOMIC DNA]</scope>
    <source>
        <strain evidence="6 7">SM868</strain>
    </source>
</reference>
<dbReference type="GO" id="GO:0009246">
    <property type="term" value="P:enterobacterial common antigen biosynthetic process"/>
    <property type="evidence" value="ECO:0007669"/>
    <property type="project" value="InterPro"/>
</dbReference>
<evidence type="ECO:0000256" key="5">
    <source>
        <dbReference type="ARBA" id="ARBA00023136"/>
    </source>
</evidence>
<evidence type="ECO:0000256" key="3">
    <source>
        <dbReference type="ARBA" id="ARBA00022676"/>
    </source>
</evidence>
<dbReference type="InterPro" id="IPR009993">
    <property type="entry name" value="WecF"/>
</dbReference>
<gene>
    <name evidence="6" type="ORF">GB996_03315</name>
</gene>
<keyword evidence="1" id="KW-1003">Cell membrane</keyword>
<sequence>MSKKILHVGICDKFIPPFIKLVKESFGSESHEFMLSKGGFENELKSSHNIKLIGRSNLARRQFYLQVILKMHLADKIILHGLFDKKIVKILFYFPWLLKKCYWVMWGADLYTYENQEKNKSWRKKEFLRRPVIKNMGHLVTYIPGDVGLARKWYGAKGEYHECLMYLSNTYKALDAPSIQSDTVNIQIGNSADPSNNHFEILAKLLPFRNQNIKIYAPLSYGDQVHAKKVIAKGKELFGNKFIALTELMPFEQYLQFLGSIDIAIFNHERQQAMGNTITLLGLGKTVFIRSDTTQWQFFKDKEINVYDIKTLAEIDLTKIKINKHNMKAIKSYFSIETLKSQLEELFI</sequence>
<keyword evidence="4 6" id="KW-0808">Transferase</keyword>
<protein>
    <submittedName>
        <fullName evidence="6">TDP-N-acetylfucosamine:lipid II N-acetylfucosaminyltransferase</fullName>
        <ecNumber evidence="6">2.4.1.325</ecNumber>
    </submittedName>
</protein>
<evidence type="ECO:0000256" key="4">
    <source>
        <dbReference type="ARBA" id="ARBA00022679"/>
    </source>
</evidence>
<dbReference type="EMBL" id="WFKQ01000002">
    <property type="protein sequence ID" value="MUG31817.1"/>
    <property type="molecule type" value="Genomic_DNA"/>
</dbReference>
<comment type="caution">
    <text evidence="6">The sequence shown here is derived from an EMBL/GenBank/DDBJ whole genome shotgun (WGS) entry which is preliminary data.</text>
</comment>
<dbReference type="EC" id="2.4.1.325" evidence="6"/>
<dbReference type="RefSeq" id="WP_155586850.1">
    <property type="nucleotide sequence ID" value="NZ_WFKQ01000002.1"/>
</dbReference>
<evidence type="ECO:0000256" key="2">
    <source>
        <dbReference type="ARBA" id="ARBA00022519"/>
    </source>
</evidence>
<proteinExistence type="predicted"/>
<evidence type="ECO:0000313" key="6">
    <source>
        <dbReference type="EMBL" id="MUG31817.1"/>
    </source>
</evidence>
<name>A0A844LZW4_9GAMM</name>
<organism evidence="6 7">
    <name type="scientific">Psychrobacter sanguinis</name>
    <dbReference type="NCBI Taxonomy" id="861445"/>
    <lineage>
        <taxon>Bacteria</taxon>
        <taxon>Pseudomonadati</taxon>
        <taxon>Pseudomonadota</taxon>
        <taxon>Gammaproteobacteria</taxon>
        <taxon>Moraxellales</taxon>
        <taxon>Moraxellaceae</taxon>
        <taxon>Psychrobacter</taxon>
    </lineage>
</organism>
<evidence type="ECO:0000313" key="7">
    <source>
        <dbReference type="Proteomes" id="UP000442109"/>
    </source>
</evidence>
<keyword evidence="3 6" id="KW-0328">Glycosyltransferase</keyword>
<dbReference type="OrthoDB" id="1083028at2"/>
<dbReference type="AlphaFoldDB" id="A0A844LZW4"/>
<dbReference type="GO" id="GO:0008417">
    <property type="term" value="F:fucosyltransferase activity"/>
    <property type="evidence" value="ECO:0007669"/>
    <property type="project" value="InterPro"/>
</dbReference>
<dbReference type="Pfam" id="PF07429">
    <property type="entry name" value="Glyco_transf_56"/>
    <property type="match status" value="1"/>
</dbReference>
<dbReference type="Proteomes" id="UP000442109">
    <property type="component" value="Unassembled WGS sequence"/>
</dbReference>
<accession>A0A844LZW4</accession>